<accession>A0A3M6UKN9</accession>
<comment type="caution">
    <text evidence="2">The sequence shown here is derived from an EMBL/GenBank/DDBJ whole genome shotgun (WGS) entry which is preliminary data.</text>
</comment>
<organism evidence="2 3">
    <name type="scientific">Pocillopora damicornis</name>
    <name type="common">Cauliflower coral</name>
    <name type="synonym">Millepora damicornis</name>
    <dbReference type="NCBI Taxonomy" id="46731"/>
    <lineage>
        <taxon>Eukaryota</taxon>
        <taxon>Metazoa</taxon>
        <taxon>Cnidaria</taxon>
        <taxon>Anthozoa</taxon>
        <taxon>Hexacorallia</taxon>
        <taxon>Scleractinia</taxon>
        <taxon>Astrocoeniina</taxon>
        <taxon>Pocilloporidae</taxon>
        <taxon>Pocillopora</taxon>
    </lineage>
</organism>
<feature type="region of interest" description="Disordered" evidence="1">
    <location>
        <begin position="81"/>
        <end position="123"/>
    </location>
</feature>
<keyword evidence="3" id="KW-1185">Reference proteome</keyword>
<evidence type="ECO:0000256" key="1">
    <source>
        <dbReference type="SAM" id="MobiDB-lite"/>
    </source>
</evidence>
<protein>
    <submittedName>
        <fullName evidence="2">Uncharacterized protein</fullName>
    </submittedName>
</protein>
<evidence type="ECO:0000313" key="2">
    <source>
        <dbReference type="EMBL" id="RMX54243.1"/>
    </source>
</evidence>
<feature type="compositionally biased region" description="Acidic residues" evidence="1">
    <location>
        <begin position="88"/>
        <end position="118"/>
    </location>
</feature>
<dbReference type="AlphaFoldDB" id="A0A3M6UKN9"/>
<dbReference type="EMBL" id="RCHS01001296">
    <property type="protein sequence ID" value="RMX54243.1"/>
    <property type="molecule type" value="Genomic_DNA"/>
</dbReference>
<sequence>MVPLVPVVVEIPRSADPRFSNTRRHRGVPKVPSGYEGNLTALLNGFTTVEQNHSGIDQNDVEIEFIDEDYLPLARVSVWEHRESEEKNDSDDFAESSGDESEELESEDDEDLEEEEEVSAWSEEITRRDDIDFSELVGLAANVNIRSLTLSKVFFDLFSTAQVWELLVAQTNLYANQKRGAAE</sequence>
<reference evidence="2 3" key="1">
    <citation type="journal article" date="2018" name="Sci. Rep.">
        <title>Comparative analysis of the Pocillopora damicornis genome highlights role of immune system in coral evolution.</title>
        <authorList>
            <person name="Cunning R."/>
            <person name="Bay R.A."/>
            <person name="Gillette P."/>
            <person name="Baker A.C."/>
            <person name="Traylor-Knowles N."/>
        </authorList>
    </citation>
    <scope>NUCLEOTIDE SEQUENCE [LARGE SCALE GENOMIC DNA]</scope>
    <source>
        <strain evidence="2">RSMAS</strain>
        <tissue evidence="2">Whole animal</tissue>
    </source>
</reference>
<gene>
    <name evidence="2" type="ORF">pdam_00016909</name>
</gene>
<name>A0A3M6UKN9_POCDA</name>
<proteinExistence type="predicted"/>
<dbReference type="Proteomes" id="UP000275408">
    <property type="component" value="Unassembled WGS sequence"/>
</dbReference>
<evidence type="ECO:0000313" key="3">
    <source>
        <dbReference type="Proteomes" id="UP000275408"/>
    </source>
</evidence>